<protein>
    <recommendedName>
        <fullName evidence="6">CTCK domain-containing protein</fullName>
    </recommendedName>
</protein>
<evidence type="ECO:0000256" key="3">
    <source>
        <dbReference type="ARBA" id="ARBA00022729"/>
    </source>
</evidence>
<dbReference type="Pfam" id="PF03045">
    <property type="entry name" value="DAN"/>
    <property type="match status" value="1"/>
</dbReference>
<keyword evidence="3 5" id="KW-0732">Signal</keyword>
<evidence type="ECO:0000256" key="5">
    <source>
        <dbReference type="SAM" id="SignalP"/>
    </source>
</evidence>
<accession>A0AAU9XS00</accession>
<feature type="signal peptide" evidence="5">
    <location>
        <begin position="1"/>
        <end position="24"/>
    </location>
</feature>
<dbReference type="PANTHER" id="PTHR15283:SF5">
    <property type="entry name" value="NEUROBLASTOMA SUPPRESSOR OF TUMORIGENICITY 1"/>
    <property type="match status" value="1"/>
</dbReference>
<keyword evidence="4" id="KW-1015">Disulfide bond</keyword>
<proteinExistence type="predicted"/>
<evidence type="ECO:0000256" key="2">
    <source>
        <dbReference type="ARBA" id="ARBA00022525"/>
    </source>
</evidence>
<dbReference type="SMART" id="SM00041">
    <property type="entry name" value="CT"/>
    <property type="match status" value="1"/>
</dbReference>
<dbReference type="AlphaFoldDB" id="A0AAU9XS00"/>
<dbReference type="GO" id="GO:0048018">
    <property type="term" value="F:receptor ligand activity"/>
    <property type="evidence" value="ECO:0007669"/>
    <property type="project" value="TreeGrafter"/>
</dbReference>
<feature type="chain" id="PRO_5043852203" description="CTCK domain-containing protein" evidence="5">
    <location>
        <begin position="25"/>
        <end position="154"/>
    </location>
</feature>
<sequence>MSVKWFVLTFMLALFCSKTNHAGAKSGRKLKKVARKKSLETLQHASNLKTSWCMATDIEQSIQEEGCETKVIQNKACVGQCFSYYSPGTFPMRSARRRTKYCYFCKPSLKSWTKVSLECPGKEHNQVDKLVEVIYACSCRKCSKGPKSSENSSR</sequence>
<evidence type="ECO:0000313" key="7">
    <source>
        <dbReference type="EMBL" id="CAH3155941.1"/>
    </source>
</evidence>
<comment type="caution">
    <text evidence="7">The sequence shown here is derived from an EMBL/GenBank/DDBJ whole genome shotgun (WGS) entry which is preliminary data.</text>
</comment>
<dbReference type="PANTHER" id="PTHR15283">
    <property type="entry name" value="GREMLIN 1"/>
    <property type="match status" value="1"/>
</dbReference>
<evidence type="ECO:0000256" key="1">
    <source>
        <dbReference type="ARBA" id="ARBA00004613"/>
    </source>
</evidence>
<dbReference type="GO" id="GO:0036122">
    <property type="term" value="F:BMP binding"/>
    <property type="evidence" value="ECO:0007669"/>
    <property type="project" value="TreeGrafter"/>
</dbReference>
<reference evidence="7 8" key="1">
    <citation type="submission" date="2022-05" db="EMBL/GenBank/DDBJ databases">
        <authorList>
            <consortium name="Genoscope - CEA"/>
            <person name="William W."/>
        </authorList>
    </citation>
    <scope>NUCLEOTIDE SEQUENCE [LARGE SCALE GENOMIC DNA]</scope>
</reference>
<dbReference type="InterPro" id="IPR029034">
    <property type="entry name" value="Cystine-knot_cytokine"/>
</dbReference>
<gene>
    <name evidence="7" type="ORF">PMEA_00028270</name>
</gene>
<dbReference type="GO" id="GO:0038098">
    <property type="term" value="P:sequestering of BMP from receptor via BMP binding"/>
    <property type="evidence" value="ECO:0007669"/>
    <property type="project" value="TreeGrafter"/>
</dbReference>
<evidence type="ECO:0000256" key="4">
    <source>
        <dbReference type="ARBA" id="ARBA00023157"/>
    </source>
</evidence>
<keyword evidence="8" id="KW-1185">Reference proteome</keyword>
<dbReference type="InterPro" id="IPR006207">
    <property type="entry name" value="Cys_knot_C"/>
</dbReference>
<comment type="subcellular location">
    <subcellularLocation>
        <location evidence="1">Secreted</location>
    </subcellularLocation>
</comment>
<dbReference type="GO" id="GO:0005615">
    <property type="term" value="C:extracellular space"/>
    <property type="evidence" value="ECO:0007669"/>
    <property type="project" value="TreeGrafter"/>
</dbReference>
<dbReference type="InterPro" id="IPR004133">
    <property type="entry name" value="DAN_dom"/>
</dbReference>
<dbReference type="Proteomes" id="UP001159428">
    <property type="component" value="Unassembled WGS sequence"/>
</dbReference>
<evidence type="ECO:0000313" key="8">
    <source>
        <dbReference type="Proteomes" id="UP001159428"/>
    </source>
</evidence>
<organism evidence="7 8">
    <name type="scientific">Pocillopora meandrina</name>
    <dbReference type="NCBI Taxonomy" id="46732"/>
    <lineage>
        <taxon>Eukaryota</taxon>
        <taxon>Metazoa</taxon>
        <taxon>Cnidaria</taxon>
        <taxon>Anthozoa</taxon>
        <taxon>Hexacorallia</taxon>
        <taxon>Scleractinia</taxon>
        <taxon>Astrocoeniina</taxon>
        <taxon>Pocilloporidae</taxon>
        <taxon>Pocillopora</taxon>
    </lineage>
</organism>
<evidence type="ECO:0000259" key="6">
    <source>
        <dbReference type="SMART" id="SM00041"/>
    </source>
</evidence>
<dbReference type="GO" id="GO:0009887">
    <property type="term" value="P:animal organ morphogenesis"/>
    <property type="evidence" value="ECO:0007669"/>
    <property type="project" value="TreeGrafter"/>
</dbReference>
<name>A0AAU9XS00_9CNID</name>
<feature type="domain" description="CTCK" evidence="6">
    <location>
        <begin position="55"/>
        <end position="143"/>
    </location>
</feature>
<keyword evidence="2" id="KW-0964">Secreted</keyword>
<dbReference type="EMBL" id="CALNXJ010000059">
    <property type="protein sequence ID" value="CAH3155941.1"/>
    <property type="molecule type" value="Genomic_DNA"/>
</dbReference>
<dbReference type="Gene3D" id="2.10.90.10">
    <property type="entry name" value="Cystine-knot cytokines"/>
    <property type="match status" value="1"/>
</dbReference>